<feature type="compositionally biased region" description="Polar residues" evidence="1">
    <location>
        <begin position="1"/>
        <end position="33"/>
    </location>
</feature>
<sequence>MGSWRGRSTQRVDVKSQCQESTPTVNANSQRQGSTSSVHFSLLSSAKLSRQQRRNPRDNSFYLQKRIRTMCDYPRPSEKVEPLRQYHQSQGSRVQKTLSPRDAYETELKEANEKVREASCAFTRDGSALMGGSDLVGVHPNCDTLLLAVERMQQLKVRGTTVRQEENDYQNRIEREQADGLRAHLNILGTTLCKRVFTEWLATQQSPPAPVEGQPENEGQSADITTDLEFSPIADLPTSGDPSAGDQVEEEVSDLQQPTPAALSTPNIPPVSDRACNPGNYTNENQHLTMGSPRSHTRNLQMTPRPKSSKRKRRAKRPIPSGPLTNRTIEFSEVYQDGHAAKKYVIDKCGDYWYIVNCEEHQLEFHTAYPFLGAIKHLRAQEHNPDGAETSIQMAIAKFGRRVINCSDKDAEKNNKLAIGMFSYDEVCVPQRRRRTRAVLVEDTDEDRPNNTRKSSRTSISPVNPQPGEIYKTSWGSHQYAVVILPRTGSLSQAGFQETNISIKDTPLVKDLRDTPRCYEGVMFQEYVHNFIAGRDQAANGDYIAEPTAVFSGIETTDDRSPISHSSSTAEEQSGFSRESTVLVSDNDSDFERRLVLQTRENSRMKEEVVQQSPMEVAGVPLNKSEVQAPEQPAMIDQEERNGQAIDHSPVLEQHDGHMDVDTQVDNTIDSMITPGKQITKEEIQMRNVLRFLKHDVHNDIDDRFRFVL</sequence>
<dbReference type="EMBL" id="HG970333">
    <property type="protein sequence ID" value="CEF77531.1"/>
    <property type="molecule type" value="Genomic_DNA"/>
</dbReference>
<reference evidence="3" key="4">
    <citation type="submission" date="2017-01" db="UniProtKB">
        <authorList>
            <consortium name="EnsemblFungi"/>
        </authorList>
    </citation>
    <scope>IDENTIFICATION</scope>
    <source>
        <strain evidence="3">PH-1 / ATCC MYA-4620 / FGSC 9075 / NRRL 31084</strain>
    </source>
</reference>
<feature type="region of interest" description="Disordered" evidence="1">
    <location>
        <begin position="555"/>
        <end position="584"/>
    </location>
</feature>
<reference evidence="2 4" key="3">
    <citation type="journal article" date="2015" name="BMC Genomics">
        <title>The completed genome sequence of the pathogenic ascomycete fungus Fusarium graminearum.</title>
        <authorList>
            <person name="King R."/>
            <person name="Urban M."/>
            <person name="Hammond-Kosack M.C."/>
            <person name="Hassani-Pak K."/>
            <person name="Hammond-Kosack K.E."/>
        </authorList>
    </citation>
    <scope>NUCLEOTIDE SEQUENCE [LARGE SCALE GENOMIC DNA]</scope>
    <source>
        <strain evidence="4">ATCC MYA-4620 / CBS 123657 / FGSC 9075 / NRRL 31084 / PH-1</strain>
        <strain evidence="2">PH-1</strain>
    </source>
</reference>
<feature type="compositionally biased region" description="Polar residues" evidence="1">
    <location>
        <begin position="86"/>
        <end position="98"/>
    </location>
</feature>
<feature type="compositionally biased region" description="Polar residues" evidence="1">
    <location>
        <begin position="563"/>
        <end position="584"/>
    </location>
</feature>
<dbReference type="InParanoid" id="A0A098DHT9"/>
<evidence type="ECO:0000313" key="3">
    <source>
        <dbReference type="EnsemblFungi" id="CEF77531"/>
    </source>
</evidence>
<proteinExistence type="predicted"/>
<name>A0A098DHT9_GIBZE</name>
<dbReference type="VEuPathDB" id="FungiDB:FGRAMPH1_01G11455"/>
<accession>A0A0E0S206</accession>
<dbReference type="STRING" id="229533.A0A098DHT9"/>
<protein>
    <submittedName>
        <fullName evidence="2">Chromosome 2, complete genome</fullName>
    </submittedName>
</protein>
<dbReference type="EnsemblFungi" id="CEF77531">
    <property type="protein sequence ID" value="CEF77531"/>
    <property type="gene ID" value="FGRRES_16380_M"/>
</dbReference>
<feature type="compositionally biased region" description="Basic residues" evidence="1">
    <location>
        <begin position="307"/>
        <end position="317"/>
    </location>
</feature>
<feature type="compositionally biased region" description="Polar residues" evidence="1">
    <location>
        <begin position="279"/>
        <end position="302"/>
    </location>
</feature>
<evidence type="ECO:0000313" key="2">
    <source>
        <dbReference type="EMBL" id="CEF77531.1"/>
    </source>
</evidence>
<feature type="region of interest" description="Disordered" evidence="1">
    <location>
        <begin position="232"/>
        <end position="325"/>
    </location>
</feature>
<dbReference type="AlphaFoldDB" id="A0A098DHT9"/>
<reference evidence="3 4" key="2">
    <citation type="journal article" date="2010" name="Nature">
        <title>Comparative genomics reveals mobile pathogenicity chromosomes in Fusarium.</title>
        <authorList>
            <person name="Ma L.J."/>
            <person name="van der Does H.C."/>
            <person name="Borkovich K.A."/>
            <person name="Coleman J.J."/>
            <person name="Daboussi M.J."/>
            <person name="Di Pietro A."/>
            <person name="Dufresne M."/>
            <person name="Freitag M."/>
            <person name="Grabherr M."/>
            <person name="Henrissat B."/>
            <person name="Houterman P.M."/>
            <person name="Kang S."/>
            <person name="Shim W.B."/>
            <person name="Woloshuk C."/>
            <person name="Xie X."/>
            <person name="Xu J.R."/>
            <person name="Antoniw J."/>
            <person name="Baker S.E."/>
            <person name="Bluhm B.H."/>
            <person name="Breakspear A."/>
            <person name="Brown D.W."/>
            <person name="Butchko R.A."/>
            <person name="Chapman S."/>
            <person name="Coulson R."/>
            <person name="Coutinho P.M."/>
            <person name="Danchin E.G."/>
            <person name="Diener A."/>
            <person name="Gale L.R."/>
            <person name="Gardiner D.M."/>
            <person name="Goff S."/>
            <person name="Hammond-Kosack K.E."/>
            <person name="Hilburn K."/>
            <person name="Hua-Van A."/>
            <person name="Jonkers W."/>
            <person name="Kazan K."/>
            <person name="Kodira C.D."/>
            <person name="Koehrsen M."/>
            <person name="Kumar L."/>
            <person name="Lee Y.H."/>
            <person name="Li L."/>
            <person name="Manners J.M."/>
            <person name="Miranda-Saavedra D."/>
            <person name="Mukherjee M."/>
            <person name="Park G."/>
            <person name="Park J."/>
            <person name="Park S.Y."/>
            <person name="Proctor R.H."/>
            <person name="Regev A."/>
            <person name="Ruiz-Roldan M.C."/>
            <person name="Sain D."/>
            <person name="Sakthikumar S."/>
            <person name="Sykes S."/>
            <person name="Schwartz D.C."/>
            <person name="Turgeon B.G."/>
            <person name="Wapinski I."/>
            <person name="Yoder O."/>
            <person name="Young S."/>
            <person name="Zeng Q."/>
            <person name="Zhou S."/>
            <person name="Galagan J."/>
            <person name="Cuomo C.A."/>
            <person name="Kistler H.C."/>
            <person name="Rep M."/>
        </authorList>
    </citation>
    <scope>GENOME REANNOTATION</scope>
    <source>
        <strain evidence="4">ATCC MYA-4620 / CBS 123657 / FGSC 9075 / NRRL 31084 / PH-1</strain>
        <strain evidence="3">PH-1 / ATCC MYA-4620 / FGSC 9075 / NRRL 31084</strain>
    </source>
</reference>
<organism evidence="2 4">
    <name type="scientific">Gibberella zeae (strain ATCC MYA-4620 / CBS 123657 / FGSC 9075 / NRRL 31084 / PH-1)</name>
    <name type="common">Wheat head blight fungus</name>
    <name type="synonym">Fusarium graminearum</name>
    <dbReference type="NCBI Taxonomy" id="229533"/>
    <lineage>
        <taxon>Eukaryota</taxon>
        <taxon>Fungi</taxon>
        <taxon>Dikarya</taxon>
        <taxon>Ascomycota</taxon>
        <taxon>Pezizomycotina</taxon>
        <taxon>Sordariomycetes</taxon>
        <taxon>Hypocreomycetidae</taxon>
        <taxon>Hypocreales</taxon>
        <taxon>Nectriaceae</taxon>
        <taxon>Fusarium</taxon>
    </lineage>
</organism>
<evidence type="ECO:0000313" key="4">
    <source>
        <dbReference type="Proteomes" id="UP000070720"/>
    </source>
</evidence>
<feature type="region of interest" description="Disordered" evidence="1">
    <location>
        <begin position="1"/>
        <end position="38"/>
    </location>
</feature>
<dbReference type="Proteomes" id="UP000070720">
    <property type="component" value="Chromosome 2"/>
</dbReference>
<feature type="compositionally biased region" description="Basic and acidic residues" evidence="1">
    <location>
        <begin position="75"/>
        <end position="84"/>
    </location>
</feature>
<gene>
    <name evidence="2" type="ORF">FGRAMPH1_01T11455</name>
</gene>
<feature type="region of interest" description="Disordered" evidence="1">
    <location>
        <begin position="439"/>
        <end position="469"/>
    </location>
</feature>
<evidence type="ECO:0000256" key="1">
    <source>
        <dbReference type="SAM" id="MobiDB-lite"/>
    </source>
</evidence>
<reference evidence="3 4" key="1">
    <citation type="journal article" date="2007" name="Science">
        <title>The Fusarium graminearum genome reveals a link between localized polymorphism and pathogen specialization.</title>
        <authorList>
            <person name="Cuomo C.A."/>
            <person name="Gueldener U."/>
            <person name="Xu J.-R."/>
            <person name="Trail F."/>
            <person name="Turgeon B.G."/>
            <person name="Di Pietro A."/>
            <person name="Walton J.D."/>
            <person name="Ma L.-J."/>
            <person name="Baker S.E."/>
            <person name="Rep M."/>
            <person name="Adam G."/>
            <person name="Antoniw J."/>
            <person name="Baldwin T."/>
            <person name="Calvo S.E."/>
            <person name="Chang Y.-L."/>
            <person name="DeCaprio D."/>
            <person name="Gale L.R."/>
            <person name="Gnerre S."/>
            <person name="Goswami R.S."/>
            <person name="Hammond-Kosack K."/>
            <person name="Harris L.J."/>
            <person name="Hilburn K."/>
            <person name="Kennell J.C."/>
            <person name="Kroken S."/>
            <person name="Magnuson J.K."/>
            <person name="Mannhaupt G."/>
            <person name="Mauceli E.W."/>
            <person name="Mewes H.-W."/>
            <person name="Mitterbauer R."/>
            <person name="Muehlbauer G."/>
            <person name="Muensterkoetter M."/>
            <person name="Nelson D."/>
            <person name="O'Donnell K."/>
            <person name="Ouellet T."/>
            <person name="Qi W."/>
            <person name="Quesneville H."/>
            <person name="Roncero M.I.G."/>
            <person name="Seong K.-Y."/>
            <person name="Tetko I.V."/>
            <person name="Urban M."/>
            <person name="Waalwijk C."/>
            <person name="Ward T.J."/>
            <person name="Yao J."/>
            <person name="Birren B.W."/>
            <person name="Kistler H.C."/>
        </authorList>
    </citation>
    <scope>NUCLEOTIDE SEQUENCE [LARGE SCALE GENOMIC DNA]</scope>
    <source>
        <strain evidence="4">ATCC MYA-4620 / CBS 123657 / FGSC 9075 / NRRL 31084 / PH-1</strain>
        <strain evidence="3">PH-1 / ATCC MYA-4620 / FGSC 9075 / NRRL 31084</strain>
    </source>
</reference>
<accession>A0A098DHT9</accession>
<keyword evidence="4" id="KW-1185">Reference proteome</keyword>
<feature type="region of interest" description="Disordered" evidence="1">
    <location>
        <begin position="73"/>
        <end position="99"/>
    </location>
</feature>
<feature type="compositionally biased region" description="Polar residues" evidence="1">
    <location>
        <begin position="254"/>
        <end position="266"/>
    </location>
</feature>